<protein>
    <recommendedName>
        <fullName evidence="3">Nudix hydrolase domain-containing protein</fullName>
    </recommendedName>
</protein>
<dbReference type="Proteomes" id="UP000230292">
    <property type="component" value="Unassembled WGS sequence"/>
</dbReference>
<dbReference type="EMBL" id="PFGC01000062">
    <property type="protein sequence ID" value="PIW36333.1"/>
    <property type="molecule type" value="Genomic_DNA"/>
</dbReference>
<dbReference type="PRINTS" id="PR00502">
    <property type="entry name" value="NUDIXFAMILY"/>
</dbReference>
<dbReference type="InterPro" id="IPR020476">
    <property type="entry name" value="Nudix_hydrolase"/>
</dbReference>
<evidence type="ECO:0000313" key="5">
    <source>
        <dbReference type="Proteomes" id="UP000230292"/>
    </source>
</evidence>
<comment type="similarity">
    <text evidence="2">Belongs to the Nudix hydrolase family.</text>
</comment>
<dbReference type="CDD" id="cd03673">
    <property type="entry name" value="NUDIX_Ap6A_hydrolase"/>
    <property type="match status" value="1"/>
</dbReference>
<dbReference type="SUPFAM" id="SSF55811">
    <property type="entry name" value="Nudix"/>
    <property type="match status" value="1"/>
</dbReference>
<evidence type="ECO:0000313" key="4">
    <source>
        <dbReference type="EMBL" id="PIW36333.1"/>
    </source>
</evidence>
<organism evidence="4 5">
    <name type="scientific">Candidatus Kerfeldbacteria bacterium CG15_BIG_FIL_POST_REV_8_21_14_020_45_12</name>
    <dbReference type="NCBI Taxonomy" id="2014247"/>
    <lineage>
        <taxon>Bacteria</taxon>
        <taxon>Candidatus Kerfeldiibacteriota</taxon>
    </lineage>
</organism>
<proteinExistence type="inferred from homology"/>
<dbReference type="PANTHER" id="PTHR21340">
    <property type="entry name" value="DIADENOSINE 5,5-P1,P4-TETRAPHOSPHATE PYROPHOSPHOHYDROLASE MUTT"/>
    <property type="match status" value="1"/>
</dbReference>
<evidence type="ECO:0000259" key="3">
    <source>
        <dbReference type="PROSITE" id="PS51462"/>
    </source>
</evidence>
<dbReference type="InterPro" id="IPR015797">
    <property type="entry name" value="NUDIX_hydrolase-like_dom_sf"/>
</dbReference>
<dbReference type="Gene3D" id="3.90.79.10">
    <property type="entry name" value="Nucleoside Triphosphate Pyrophosphohydrolase"/>
    <property type="match status" value="1"/>
</dbReference>
<dbReference type="PROSITE" id="PS00893">
    <property type="entry name" value="NUDIX_BOX"/>
    <property type="match status" value="1"/>
</dbReference>
<dbReference type="GO" id="GO:0006167">
    <property type="term" value="P:AMP biosynthetic process"/>
    <property type="evidence" value="ECO:0007669"/>
    <property type="project" value="TreeGrafter"/>
</dbReference>
<reference evidence="4 5" key="1">
    <citation type="submission" date="2017-09" db="EMBL/GenBank/DDBJ databases">
        <title>Depth-based differentiation of microbial function through sediment-hosted aquifers and enrichment of novel symbionts in the deep terrestrial subsurface.</title>
        <authorList>
            <person name="Probst A.J."/>
            <person name="Ladd B."/>
            <person name="Jarett J.K."/>
            <person name="Geller-Mcgrath D.E."/>
            <person name="Sieber C.M."/>
            <person name="Emerson J.B."/>
            <person name="Anantharaman K."/>
            <person name="Thomas B.C."/>
            <person name="Malmstrom R."/>
            <person name="Stieglmeier M."/>
            <person name="Klingl A."/>
            <person name="Woyke T."/>
            <person name="Ryan C.M."/>
            <person name="Banfield J.F."/>
        </authorList>
    </citation>
    <scope>NUCLEOTIDE SEQUENCE [LARGE SCALE GENOMIC DNA]</scope>
    <source>
        <strain evidence="4">CG15_BIG_FIL_POST_REV_8_21_14_020_45_12</strain>
    </source>
</reference>
<dbReference type="InterPro" id="IPR000086">
    <property type="entry name" value="NUDIX_hydrolase_dom"/>
</dbReference>
<sequence length="135" mass="15731">MTDTDLGIIEKAGGVVIRDYNGQREFYLVHRPRHDDWSTPKGHIDNGETPLQAAMREVMEETGFYCSMIRQLPPYQYKLPDGREVLVHMYEMNFLEEFGESDEEVDEGRWVSLKTLAELISYPSLSEYLTSLYQD</sequence>
<keyword evidence="1 2" id="KW-0378">Hydrolase</keyword>
<comment type="caution">
    <text evidence="4">The sequence shown here is derived from an EMBL/GenBank/DDBJ whole genome shotgun (WGS) entry which is preliminary data.</text>
</comment>
<dbReference type="PROSITE" id="PS51462">
    <property type="entry name" value="NUDIX"/>
    <property type="match status" value="1"/>
</dbReference>
<dbReference type="PANTHER" id="PTHR21340:SF0">
    <property type="entry name" value="BIS(5'-NUCLEOSYL)-TETRAPHOSPHATASE [ASYMMETRICAL]"/>
    <property type="match status" value="1"/>
</dbReference>
<dbReference type="GO" id="GO:0004081">
    <property type="term" value="F:bis(5'-nucleosyl)-tetraphosphatase (asymmetrical) activity"/>
    <property type="evidence" value="ECO:0007669"/>
    <property type="project" value="TreeGrafter"/>
</dbReference>
<dbReference type="GO" id="GO:0006754">
    <property type="term" value="P:ATP biosynthetic process"/>
    <property type="evidence" value="ECO:0007669"/>
    <property type="project" value="TreeGrafter"/>
</dbReference>
<evidence type="ECO:0000256" key="2">
    <source>
        <dbReference type="RuleBase" id="RU003476"/>
    </source>
</evidence>
<name>A0A2M7H276_9BACT</name>
<feature type="domain" description="Nudix hydrolase" evidence="3">
    <location>
        <begin position="7"/>
        <end position="133"/>
    </location>
</feature>
<dbReference type="InterPro" id="IPR020084">
    <property type="entry name" value="NUDIX_hydrolase_CS"/>
</dbReference>
<evidence type="ECO:0000256" key="1">
    <source>
        <dbReference type="ARBA" id="ARBA00022801"/>
    </source>
</evidence>
<dbReference type="AlphaFoldDB" id="A0A2M7H276"/>
<dbReference type="InterPro" id="IPR051325">
    <property type="entry name" value="Nudix_hydrolase_domain"/>
</dbReference>
<accession>A0A2M7H276</accession>
<dbReference type="Pfam" id="PF00293">
    <property type="entry name" value="NUDIX"/>
    <property type="match status" value="1"/>
</dbReference>
<gene>
    <name evidence="4" type="ORF">COW24_06020</name>
</gene>